<dbReference type="SUPFAM" id="SSF52058">
    <property type="entry name" value="L domain-like"/>
    <property type="match status" value="1"/>
</dbReference>
<evidence type="ECO:0000256" key="9">
    <source>
        <dbReference type="ARBA" id="ARBA00022741"/>
    </source>
</evidence>
<name>A0A890CMR2_SOLAR</name>
<evidence type="ECO:0000256" key="10">
    <source>
        <dbReference type="ARBA" id="ARBA00022821"/>
    </source>
</evidence>
<comment type="similarity">
    <text evidence="4">Belongs to the disease resistance NB-LRR family.</text>
</comment>
<keyword evidence="10" id="KW-0611">Plant defense</keyword>
<dbReference type="GO" id="GO:0009626">
    <property type="term" value="P:plant-type hypersensitive response"/>
    <property type="evidence" value="ECO:0007669"/>
    <property type="project" value="UniProtKB-KW"/>
</dbReference>
<dbReference type="InterPro" id="IPR044974">
    <property type="entry name" value="Disease_R_plants"/>
</dbReference>
<feature type="domain" description="NB-ARC" evidence="14">
    <location>
        <begin position="154"/>
        <end position="324"/>
    </location>
</feature>
<dbReference type="InterPro" id="IPR036388">
    <property type="entry name" value="WH-like_DNA-bd_sf"/>
</dbReference>
<dbReference type="InterPro" id="IPR038005">
    <property type="entry name" value="RX-like_CC"/>
</dbReference>
<evidence type="ECO:0000256" key="4">
    <source>
        <dbReference type="ARBA" id="ARBA00008894"/>
    </source>
</evidence>
<dbReference type="GO" id="GO:0016020">
    <property type="term" value="C:membrane"/>
    <property type="evidence" value="ECO:0007669"/>
    <property type="project" value="UniProtKB-SubCell"/>
</dbReference>
<evidence type="ECO:0000256" key="7">
    <source>
        <dbReference type="ARBA" id="ARBA00022667"/>
    </source>
</evidence>
<dbReference type="EMBL" id="MW348763">
    <property type="protein sequence ID" value="QRG33150.1"/>
    <property type="molecule type" value="Genomic_DNA"/>
</dbReference>
<dbReference type="GO" id="GO:0051607">
    <property type="term" value="P:defense response to virus"/>
    <property type="evidence" value="ECO:0007669"/>
    <property type="project" value="UniProtKB-ARBA"/>
</dbReference>
<evidence type="ECO:0000256" key="3">
    <source>
        <dbReference type="ARBA" id="ARBA00004496"/>
    </source>
</evidence>
<dbReference type="InterPro" id="IPR058922">
    <property type="entry name" value="WHD_DRP"/>
</dbReference>
<dbReference type="FunFam" id="1.10.10.10:FF:000322">
    <property type="entry name" value="Probable disease resistance protein At1g63360"/>
    <property type="match status" value="1"/>
</dbReference>
<feature type="domain" description="Disease resistance N-terminal" evidence="15">
    <location>
        <begin position="5"/>
        <end position="92"/>
    </location>
</feature>
<evidence type="ECO:0000256" key="5">
    <source>
        <dbReference type="ARBA" id="ARBA00022490"/>
    </source>
</evidence>
<dbReference type="Pfam" id="PF18052">
    <property type="entry name" value="Rx_N"/>
    <property type="match status" value="1"/>
</dbReference>
<dbReference type="GO" id="GO:0005524">
    <property type="term" value="F:ATP binding"/>
    <property type="evidence" value="ECO:0007669"/>
    <property type="project" value="UniProtKB-KW"/>
</dbReference>
<dbReference type="PRINTS" id="PR00364">
    <property type="entry name" value="DISEASERSIST"/>
</dbReference>
<dbReference type="GO" id="GO:0043531">
    <property type="term" value="F:ADP binding"/>
    <property type="evidence" value="ECO:0007669"/>
    <property type="project" value="InterPro"/>
</dbReference>
<keyword evidence="11" id="KW-0067">ATP-binding</keyword>
<evidence type="ECO:0000256" key="11">
    <source>
        <dbReference type="ARBA" id="ARBA00022840"/>
    </source>
</evidence>
<dbReference type="PANTHER" id="PTHR23155:SF1152">
    <property type="entry name" value="AAA+ ATPASE DOMAIN-CONTAINING PROTEIN"/>
    <property type="match status" value="1"/>
</dbReference>
<evidence type="ECO:0000256" key="6">
    <source>
        <dbReference type="ARBA" id="ARBA00022614"/>
    </source>
</evidence>
<dbReference type="Pfam" id="PF00931">
    <property type="entry name" value="NB-ARC"/>
    <property type="match status" value="1"/>
</dbReference>
<dbReference type="Gene3D" id="3.80.10.10">
    <property type="entry name" value="Ribonuclease Inhibitor"/>
    <property type="match status" value="1"/>
</dbReference>
<evidence type="ECO:0000256" key="12">
    <source>
        <dbReference type="ARBA" id="ARBA00023054"/>
    </source>
</evidence>
<keyword evidence="6" id="KW-0433">Leucine-rich repeat</keyword>
<dbReference type="FunFam" id="3.40.50.300:FF:001091">
    <property type="entry name" value="Probable disease resistance protein At1g61300"/>
    <property type="match status" value="1"/>
</dbReference>
<dbReference type="InterPro" id="IPR032675">
    <property type="entry name" value="LRR_dom_sf"/>
</dbReference>
<dbReference type="CDD" id="cd14798">
    <property type="entry name" value="RX-CC_like"/>
    <property type="match status" value="1"/>
</dbReference>
<evidence type="ECO:0000256" key="2">
    <source>
        <dbReference type="ARBA" id="ARBA00004170"/>
    </source>
</evidence>
<dbReference type="Gene3D" id="1.10.8.430">
    <property type="entry name" value="Helical domain of apoptotic protease-activating factors"/>
    <property type="match status" value="1"/>
</dbReference>
<dbReference type="SUPFAM" id="SSF52540">
    <property type="entry name" value="P-loop containing nucleoside triphosphate hydrolases"/>
    <property type="match status" value="1"/>
</dbReference>
<dbReference type="Gene3D" id="1.10.10.10">
    <property type="entry name" value="Winged helix-like DNA-binding domain superfamily/Winged helix DNA-binding domain"/>
    <property type="match status" value="1"/>
</dbReference>
<keyword evidence="5" id="KW-0963">Cytoplasm</keyword>
<dbReference type="Pfam" id="PF23559">
    <property type="entry name" value="WHD_DRP"/>
    <property type="match status" value="1"/>
</dbReference>
<evidence type="ECO:0000259" key="14">
    <source>
        <dbReference type="Pfam" id="PF00931"/>
    </source>
</evidence>
<evidence type="ECO:0000256" key="13">
    <source>
        <dbReference type="ARBA" id="ARBA00023136"/>
    </source>
</evidence>
<dbReference type="PANTHER" id="PTHR23155">
    <property type="entry name" value="DISEASE RESISTANCE PROTEIN RP"/>
    <property type="match status" value="1"/>
</dbReference>
<keyword evidence="9" id="KW-0547">Nucleotide-binding</keyword>
<evidence type="ECO:0000313" key="17">
    <source>
        <dbReference type="EMBL" id="QRG33150.1"/>
    </source>
</evidence>
<dbReference type="InterPro" id="IPR002182">
    <property type="entry name" value="NB-ARC"/>
</dbReference>
<organism evidence="17">
    <name type="scientific">Solanum americanum</name>
    <name type="common">American black nightshade</name>
    <name type="synonym">Solanum nodiflorum</name>
    <dbReference type="NCBI Taxonomy" id="109975"/>
    <lineage>
        <taxon>Eukaryota</taxon>
        <taxon>Viridiplantae</taxon>
        <taxon>Streptophyta</taxon>
        <taxon>Embryophyta</taxon>
        <taxon>Tracheophyta</taxon>
        <taxon>Spermatophyta</taxon>
        <taxon>Magnoliopsida</taxon>
        <taxon>eudicotyledons</taxon>
        <taxon>Gunneridae</taxon>
        <taxon>Pentapetalae</taxon>
        <taxon>asterids</taxon>
        <taxon>lamiids</taxon>
        <taxon>Solanales</taxon>
        <taxon>Solanaceae</taxon>
        <taxon>Solanoideae</taxon>
        <taxon>Solaneae</taxon>
        <taxon>Solanum</taxon>
    </lineage>
</organism>
<dbReference type="InterPro" id="IPR027417">
    <property type="entry name" value="P-loop_NTPase"/>
</dbReference>
<protein>
    <submittedName>
        <fullName evidence="17">Rpi-amr1g</fullName>
    </submittedName>
</protein>
<evidence type="ECO:0000256" key="1">
    <source>
        <dbReference type="ARBA" id="ARBA00002074"/>
    </source>
</evidence>
<accession>A0A890CMR2</accession>
<evidence type="ECO:0000259" key="15">
    <source>
        <dbReference type="Pfam" id="PF18052"/>
    </source>
</evidence>
<comment type="subcellular location">
    <subcellularLocation>
        <location evidence="3">Cytoplasm</location>
    </subcellularLocation>
    <subcellularLocation>
        <location evidence="2">Membrane</location>
        <topology evidence="2">Peripheral membrane protein</topology>
    </subcellularLocation>
</comment>
<dbReference type="GO" id="GO:0005737">
    <property type="term" value="C:cytoplasm"/>
    <property type="evidence" value="ECO:0007669"/>
    <property type="project" value="UniProtKB-SubCell"/>
</dbReference>
<dbReference type="Gene3D" id="1.20.5.4130">
    <property type="match status" value="1"/>
</dbReference>
<dbReference type="InterPro" id="IPR041118">
    <property type="entry name" value="Rx_N"/>
</dbReference>
<dbReference type="Gene3D" id="3.40.50.300">
    <property type="entry name" value="P-loop containing nucleotide triphosphate hydrolases"/>
    <property type="match status" value="1"/>
</dbReference>
<dbReference type="InterPro" id="IPR042197">
    <property type="entry name" value="Apaf_helical"/>
</dbReference>
<comment type="function">
    <text evidence="1">Confers resistance to late blight (Phytophthora infestans) races carrying the avirulence gene Avr1. Resistance proteins guard the plant against pathogens that contain an appropriate avirulence protein via an indirect interaction with this avirulence protein. That triggers a defense system including the hypersensitive response, which restricts the pathogen growth.</text>
</comment>
<keyword evidence="8" id="KW-0677">Repeat</keyword>
<evidence type="ECO:0000259" key="16">
    <source>
        <dbReference type="Pfam" id="PF23559"/>
    </source>
</evidence>
<feature type="domain" description="Disease resistance protein winged helix" evidence="16">
    <location>
        <begin position="408"/>
        <end position="477"/>
    </location>
</feature>
<reference evidence="17" key="1">
    <citation type="journal article" date="2020" name="bioRxiv">
        <title>A complex resistance locus in Solanum americanum recognizes a conserved Phytophthora effector.</title>
        <authorList>
            <person name="Witek K."/>
            <person name="Lin X."/>
            <person name="Karki H.S."/>
            <person name="Jupe F."/>
            <person name="Witek A.I."/>
            <person name="Steuernagel B."/>
            <person name="Stam R."/>
            <person name="van Oosterhout C."/>
            <person name="Fairhead S."/>
            <person name="Cocker J.M."/>
            <person name="Bhanvadia S."/>
            <person name="Barrett W."/>
            <person name="Wu C.-H."/>
            <person name="Adachi H."/>
            <person name="Song T."/>
            <person name="Kamoun S."/>
            <person name="Vleeshouwers V.G."/>
            <person name="Tomlinson L."/>
            <person name="Wulff B.B."/>
            <person name="Jones J.D."/>
        </authorList>
    </citation>
    <scope>NUCLEOTIDE SEQUENCE</scope>
</reference>
<dbReference type="AlphaFoldDB" id="A0A890CMR2"/>
<proteinExistence type="inferred from homology"/>
<keyword evidence="7" id="KW-0381">Hypersensitive response</keyword>
<sequence>MAYAALSSLIYTLEQLLNPNPSFVCRCCTQQHVQSICQNLSAMQLFLDDTTTKDIETLKVIEKRIRDVVYKAEDRVDSTLRMIILADREGKRQKACTFFYEELLKVEQQIYFLNKEVMLIEFNKLGRRSAELATTHPSSPEKSAIEENTVVGMEDDFNTILDRLTAQTDELTVIPIFGMGGIGKTTLARKVFDDSYIHSRFDKHAWVTISEEYNQKQMLLQVVSSITTGSNGEMGDDQLMEIVYRGLKGRRFLIVIDDIWSTDAWDQMQRIFPNDDNKSRILLTTRLKYVADYVSYPDFPPHCKSFLSLDDSWNLFTEKVFKKDPCPPLLVKIGKHIVQQCRGLPLSVVVVAGFIKKMDPTHDNWKKVEENLNSFFGTVSERCQSILSLSYNYLPQYLRACFLYVGGFPEDREINVAELIRLWISEQFVRERSNKTLEVVAEEYLEELIDRSLILAGRQGAHGRLVTCKIHDLLRQLCLSEAHTENVVHIMNGNVLVSSEAIDDQRRVIVLSDLSEKQVYPTRHSGGITRTFISKQSFGLDIPKEICSIVSQLKLLKVLDVLSVQEDFSCVIPQLAHLRYVAASIKKAFSLAKLRNLQTIRLLSLEMTELKHPLDIWRMSEIRYLDIDSPLYISNPLEAENPLFLNNLQTLHLRYSPFAAEIIRRTPNLNKLMIIHKAEHRDWIDILDSLNLLEKLETLCLETKETIDRMIFSGITVPPNLKHLSLAYTCIPWEDIEIFANLPNLEVLKGFSAFKGTEWKLNEDVVFPKLKYLLLHECEDLQRWEAACSDNFPVLEQLLLYGLYELEEIPESIGEIMTLKLIKVEFCCSAVETSAKNIQQEQESWGNYELQLQIDS</sequence>
<keyword evidence="12" id="KW-0175">Coiled coil</keyword>
<keyword evidence="13" id="KW-0472">Membrane</keyword>
<evidence type="ECO:0000256" key="8">
    <source>
        <dbReference type="ARBA" id="ARBA00022737"/>
    </source>
</evidence>